<dbReference type="EMBL" id="JBHUOX010000003">
    <property type="protein sequence ID" value="MFD2999830.1"/>
    <property type="molecule type" value="Genomic_DNA"/>
</dbReference>
<comment type="caution">
    <text evidence="1">The sequence shown here is derived from an EMBL/GenBank/DDBJ whole genome shotgun (WGS) entry which is preliminary data.</text>
</comment>
<proteinExistence type="predicted"/>
<gene>
    <name evidence="1" type="ORF">ACFS7Z_05630</name>
</gene>
<evidence type="ECO:0000313" key="1">
    <source>
        <dbReference type="EMBL" id="MFD2999830.1"/>
    </source>
</evidence>
<protein>
    <submittedName>
        <fullName evidence="1">Uncharacterized protein</fullName>
    </submittedName>
</protein>
<evidence type="ECO:0000313" key="2">
    <source>
        <dbReference type="Proteomes" id="UP001597641"/>
    </source>
</evidence>
<keyword evidence="2" id="KW-1185">Reference proteome</keyword>
<name>A0ABW6BRD4_9BACT</name>
<dbReference type="Proteomes" id="UP001597641">
    <property type="component" value="Unassembled WGS sequence"/>
</dbReference>
<accession>A0ABW6BRD4</accession>
<sequence>MEALHAAWNKEAVLRNQINDYFCSFYLQTLSGLKAESVITSIIQRLSFRIKFITYTEALNSKGIML</sequence>
<reference evidence="2" key="1">
    <citation type="journal article" date="2019" name="Int. J. Syst. Evol. Microbiol.">
        <title>The Global Catalogue of Microorganisms (GCM) 10K type strain sequencing project: providing services to taxonomists for standard genome sequencing and annotation.</title>
        <authorList>
            <consortium name="The Broad Institute Genomics Platform"/>
            <consortium name="The Broad Institute Genome Sequencing Center for Infectious Disease"/>
            <person name="Wu L."/>
            <person name="Ma J."/>
        </authorList>
    </citation>
    <scope>NUCLEOTIDE SEQUENCE [LARGE SCALE GENOMIC DNA]</scope>
    <source>
        <strain evidence="2">KCTC 23984</strain>
    </source>
</reference>
<organism evidence="1 2">
    <name type="scientific">Pontibacter toksunensis</name>
    <dbReference type="NCBI Taxonomy" id="1332631"/>
    <lineage>
        <taxon>Bacteria</taxon>
        <taxon>Pseudomonadati</taxon>
        <taxon>Bacteroidota</taxon>
        <taxon>Cytophagia</taxon>
        <taxon>Cytophagales</taxon>
        <taxon>Hymenobacteraceae</taxon>
        <taxon>Pontibacter</taxon>
    </lineage>
</organism>
<dbReference type="RefSeq" id="WP_377482175.1">
    <property type="nucleotide sequence ID" value="NZ_JBHUOX010000003.1"/>
</dbReference>